<reference evidence="3" key="1">
    <citation type="submission" date="2016-10" db="EMBL/GenBank/DDBJ databases">
        <authorList>
            <person name="Varghese N."/>
            <person name="Submissions S."/>
        </authorList>
    </citation>
    <scope>NUCLEOTIDE SEQUENCE [LARGE SCALE GENOMIC DNA]</scope>
    <source>
        <strain evidence="3">DSM 10014</strain>
    </source>
</reference>
<evidence type="ECO:0000313" key="3">
    <source>
        <dbReference type="Proteomes" id="UP000183076"/>
    </source>
</evidence>
<dbReference type="GO" id="GO:0006508">
    <property type="term" value="P:proteolysis"/>
    <property type="evidence" value="ECO:0007669"/>
    <property type="project" value="UniProtKB-KW"/>
</dbReference>
<keyword evidence="2" id="KW-0378">Hydrolase</keyword>
<proteinExistence type="predicted"/>
<keyword evidence="2" id="KW-0645">Protease</keyword>
<dbReference type="Gene3D" id="3.90.70.10">
    <property type="entry name" value="Cysteine proteinases"/>
    <property type="match status" value="1"/>
</dbReference>
<sequence>MTVRIVVDLRAEFGPVRDQGQRPTCLAFAASDAHAGMRADWDALSCEYAFYHAQKRKGRSPAQGSYLEDMLAALRNTGQPAEEGWPYLAQTPTDLSNYHPPALVGPLFGRDGHQPNYNVKRVYQALDAGDPAIVLSVLTSTFFNPPADGVIDHFDNDAVFPIPRHALVAVGYGDAPQGRVLLLRNSWGPTWGLSGYGWVTENFLTRHMYDLAILKDDLDVSQHSAAA</sequence>
<dbReference type="InterPro" id="IPR038765">
    <property type="entry name" value="Papain-like_cys_pep_sf"/>
</dbReference>
<dbReference type="GeneID" id="94022799"/>
<organism evidence="2 3">
    <name type="scientific">Sulfitobacter pontiacus</name>
    <dbReference type="NCBI Taxonomy" id="60137"/>
    <lineage>
        <taxon>Bacteria</taxon>
        <taxon>Pseudomonadati</taxon>
        <taxon>Pseudomonadota</taxon>
        <taxon>Alphaproteobacteria</taxon>
        <taxon>Rhodobacterales</taxon>
        <taxon>Roseobacteraceae</taxon>
        <taxon>Sulfitobacter</taxon>
    </lineage>
</organism>
<dbReference type="GO" id="GO:0008234">
    <property type="term" value="F:cysteine-type peptidase activity"/>
    <property type="evidence" value="ECO:0007669"/>
    <property type="project" value="InterPro"/>
</dbReference>
<dbReference type="SMART" id="SM00645">
    <property type="entry name" value="Pept_C1"/>
    <property type="match status" value="1"/>
</dbReference>
<dbReference type="SUPFAM" id="SSF54001">
    <property type="entry name" value="Cysteine proteinases"/>
    <property type="match status" value="1"/>
</dbReference>
<protein>
    <submittedName>
        <fullName evidence="2">Papain family cysteine protease</fullName>
    </submittedName>
</protein>
<accession>A0A1H3E4R4</accession>
<dbReference type="STRING" id="60137.SAMN04488041_11514"/>
<dbReference type="AlphaFoldDB" id="A0A1H3E4R4"/>
<dbReference type="CDD" id="cd02619">
    <property type="entry name" value="Peptidase_C1"/>
    <property type="match status" value="1"/>
</dbReference>
<dbReference type="Pfam" id="PF00112">
    <property type="entry name" value="Peptidase_C1"/>
    <property type="match status" value="1"/>
</dbReference>
<name>A0A1H3E4R4_9RHOB</name>
<dbReference type="InterPro" id="IPR000668">
    <property type="entry name" value="Peptidase_C1A_C"/>
</dbReference>
<gene>
    <name evidence="2" type="ORF">SAMN04488041_11514</name>
</gene>
<evidence type="ECO:0000313" key="2">
    <source>
        <dbReference type="EMBL" id="SDX72914.1"/>
    </source>
</evidence>
<dbReference type="EMBL" id="FNNB01000015">
    <property type="protein sequence ID" value="SDX72914.1"/>
    <property type="molecule type" value="Genomic_DNA"/>
</dbReference>
<evidence type="ECO:0000259" key="1">
    <source>
        <dbReference type="SMART" id="SM00645"/>
    </source>
</evidence>
<dbReference type="RefSeq" id="WP_074637783.1">
    <property type="nucleotide sequence ID" value="NZ_CP160853.1"/>
</dbReference>
<dbReference type="Proteomes" id="UP000183076">
    <property type="component" value="Unassembled WGS sequence"/>
</dbReference>
<feature type="domain" description="Peptidase C1A papain C-terminal" evidence="1">
    <location>
        <begin position="3"/>
        <end position="211"/>
    </location>
</feature>